<protein>
    <submittedName>
        <fullName evidence="1">Uncharacterized protein</fullName>
    </submittedName>
</protein>
<dbReference type="AlphaFoldDB" id="A0AAD5WFM1"/>
<proteinExistence type="predicted"/>
<dbReference type="EMBL" id="JAHQIW010006148">
    <property type="protein sequence ID" value="KAJ1368316.1"/>
    <property type="molecule type" value="Genomic_DNA"/>
</dbReference>
<dbReference type="Proteomes" id="UP001196413">
    <property type="component" value="Unassembled WGS sequence"/>
</dbReference>
<organism evidence="1 2">
    <name type="scientific">Parelaphostrongylus tenuis</name>
    <name type="common">Meningeal worm</name>
    <dbReference type="NCBI Taxonomy" id="148309"/>
    <lineage>
        <taxon>Eukaryota</taxon>
        <taxon>Metazoa</taxon>
        <taxon>Ecdysozoa</taxon>
        <taxon>Nematoda</taxon>
        <taxon>Chromadorea</taxon>
        <taxon>Rhabditida</taxon>
        <taxon>Rhabditina</taxon>
        <taxon>Rhabditomorpha</taxon>
        <taxon>Strongyloidea</taxon>
        <taxon>Metastrongylidae</taxon>
        <taxon>Parelaphostrongylus</taxon>
    </lineage>
</organism>
<reference evidence="1" key="1">
    <citation type="submission" date="2021-06" db="EMBL/GenBank/DDBJ databases">
        <title>Parelaphostrongylus tenuis whole genome reference sequence.</title>
        <authorList>
            <person name="Garwood T.J."/>
            <person name="Larsen P.A."/>
            <person name="Fountain-Jones N.M."/>
            <person name="Garbe J.R."/>
            <person name="Macchietto M.G."/>
            <person name="Kania S.A."/>
            <person name="Gerhold R.W."/>
            <person name="Richards J.E."/>
            <person name="Wolf T.M."/>
        </authorList>
    </citation>
    <scope>NUCLEOTIDE SEQUENCE</scope>
    <source>
        <strain evidence="1">MNPRO001-30</strain>
        <tissue evidence="1">Meninges</tissue>
    </source>
</reference>
<sequence>MSWNSIAANTRTFTVSGFTTLPVSMVYAGKPEISTKVPGIARDRAGAQGFVQRLVEQTVFDVLERQGRSAFLSEAVISNILSQLNIRVE</sequence>
<comment type="caution">
    <text evidence="1">The sequence shown here is derived from an EMBL/GenBank/DDBJ whole genome shotgun (WGS) entry which is preliminary data.</text>
</comment>
<name>A0AAD5WFM1_PARTN</name>
<evidence type="ECO:0000313" key="2">
    <source>
        <dbReference type="Proteomes" id="UP001196413"/>
    </source>
</evidence>
<accession>A0AAD5WFM1</accession>
<evidence type="ECO:0000313" key="1">
    <source>
        <dbReference type="EMBL" id="KAJ1368316.1"/>
    </source>
</evidence>
<keyword evidence="2" id="KW-1185">Reference proteome</keyword>
<gene>
    <name evidence="1" type="ORF">KIN20_029423</name>
</gene>